<gene>
    <name evidence="2" type="ORF">ACFQHK_11520</name>
</gene>
<protein>
    <submittedName>
        <fullName evidence="2">Uncharacterized protein</fullName>
    </submittedName>
</protein>
<evidence type="ECO:0000313" key="2">
    <source>
        <dbReference type="EMBL" id="MFC6837134.1"/>
    </source>
</evidence>
<comment type="caution">
    <text evidence="2">The sequence shown here is derived from an EMBL/GenBank/DDBJ whole genome shotgun (WGS) entry which is preliminary data.</text>
</comment>
<organism evidence="2 3">
    <name type="scientific">Halomarina ordinaria</name>
    <dbReference type="NCBI Taxonomy" id="3033939"/>
    <lineage>
        <taxon>Archaea</taxon>
        <taxon>Methanobacteriati</taxon>
        <taxon>Methanobacteriota</taxon>
        <taxon>Stenosarchaea group</taxon>
        <taxon>Halobacteria</taxon>
        <taxon>Halobacteriales</taxon>
        <taxon>Natronomonadaceae</taxon>
        <taxon>Halomarina</taxon>
    </lineage>
</organism>
<dbReference type="EMBL" id="JBHSXM010000001">
    <property type="protein sequence ID" value="MFC6837134.1"/>
    <property type="molecule type" value="Genomic_DNA"/>
</dbReference>
<name>A0ABD5U9V5_9EURY</name>
<feature type="transmembrane region" description="Helical" evidence="1">
    <location>
        <begin position="34"/>
        <end position="56"/>
    </location>
</feature>
<keyword evidence="1" id="KW-0472">Membrane</keyword>
<dbReference type="Pfam" id="PF24282">
    <property type="entry name" value="DUF7470"/>
    <property type="match status" value="1"/>
</dbReference>
<evidence type="ECO:0000256" key="1">
    <source>
        <dbReference type="SAM" id="Phobius"/>
    </source>
</evidence>
<reference evidence="2 3" key="1">
    <citation type="journal article" date="2019" name="Int. J. Syst. Evol. Microbiol.">
        <title>The Global Catalogue of Microorganisms (GCM) 10K type strain sequencing project: providing services to taxonomists for standard genome sequencing and annotation.</title>
        <authorList>
            <consortium name="The Broad Institute Genomics Platform"/>
            <consortium name="The Broad Institute Genome Sequencing Center for Infectious Disease"/>
            <person name="Wu L."/>
            <person name="Ma J."/>
        </authorList>
    </citation>
    <scope>NUCLEOTIDE SEQUENCE [LARGE SCALE GENOMIC DNA]</scope>
    <source>
        <strain evidence="2 3">PSRA2</strain>
    </source>
</reference>
<evidence type="ECO:0000313" key="3">
    <source>
        <dbReference type="Proteomes" id="UP001596406"/>
    </source>
</evidence>
<keyword evidence="3" id="KW-1185">Reference proteome</keyword>
<accession>A0ABD5U9V5</accession>
<dbReference type="InterPro" id="IPR055893">
    <property type="entry name" value="DUF7470"/>
</dbReference>
<proteinExistence type="predicted"/>
<dbReference type="Proteomes" id="UP001596406">
    <property type="component" value="Unassembled WGS sequence"/>
</dbReference>
<keyword evidence="1" id="KW-1133">Transmembrane helix</keyword>
<dbReference type="AlphaFoldDB" id="A0ABD5U9V5"/>
<dbReference type="RefSeq" id="WP_304448804.1">
    <property type="nucleotide sequence ID" value="NZ_JARRAH010000001.1"/>
</dbReference>
<keyword evidence="1" id="KW-0812">Transmembrane</keyword>
<sequence>MFGRLGRTGFAGVLLVLGGLALLALENVVIAGGIALVLLGLLLVARGLVGSMLSAFGMR</sequence>